<evidence type="ECO:0000256" key="2">
    <source>
        <dbReference type="ARBA" id="ARBA00022603"/>
    </source>
</evidence>
<evidence type="ECO:0000256" key="8">
    <source>
        <dbReference type="RuleBase" id="RU000416"/>
    </source>
</evidence>
<dbReference type="Gene3D" id="3.90.120.10">
    <property type="entry name" value="DNA Methylase, subunit A, domain 2"/>
    <property type="match status" value="1"/>
</dbReference>
<keyword evidence="5" id="KW-0680">Restriction system</keyword>
<dbReference type="InterPro" id="IPR029063">
    <property type="entry name" value="SAM-dependent_MTases_sf"/>
</dbReference>
<sequence>MTRKIPIIDLFAGPGGLGEGFSSLKDDKGNRVFDIKLSIEKDENAHQTLRLRSFFRKLDENRVPDLYYDFIKENNSKRKNELFKELTGKYSEQWEQAEDEAWHCELPFPEETKTKNGIEYTIGYTQEQINKRHVEIDTRIKKSLDREKNFLLIGGPPCQAYSLVGRSRNQGISNSDHRVHLYKEYLRIIAKHHPAVFVMENVKGLLSANVNGERMFDLIKSDLQDPNSVFPDLKSSKYKVYSFVKQPESFDLMGFPAYEDNTDFLIQSERYGIPQRRHRVILLGVREDIKYDGKQVLDPEEQVSLDKVIGNLPKLRSGIGRQIIGKNEKGNHKYAKIENNLKNWSNAVYESAKKLKSEFPNINSKAFQNLSNNQGANFVKTKLNEKNNPLFKNWYQDKRLNGVLNHETRTHLKEDLCRYLFSSIYLEEKGDFPKLRDYPEWLLPEHKNAKGGKFADRFRTQRPDIPATTITSHISKDGHYFIHYDPKQCRSLTVREAARIQTFPDNYYFCGTRTQQYHQVGNAVPPYIANQIAKIVCEIFKSCV</sequence>
<keyword evidence="10" id="KW-1185">Reference proteome</keyword>
<accession>A0A2V3ZZZ6</accession>
<evidence type="ECO:0000313" key="10">
    <source>
        <dbReference type="Proteomes" id="UP000248079"/>
    </source>
</evidence>
<dbReference type="GO" id="GO:0044027">
    <property type="term" value="P:negative regulation of gene expression via chromosomal CpG island methylation"/>
    <property type="evidence" value="ECO:0007669"/>
    <property type="project" value="TreeGrafter"/>
</dbReference>
<dbReference type="EMBL" id="QFLI01000002">
    <property type="protein sequence ID" value="PXY01853.1"/>
    <property type="molecule type" value="Genomic_DNA"/>
</dbReference>
<comment type="caution">
    <text evidence="9">The sequence shown here is derived from an EMBL/GenBank/DDBJ whole genome shotgun (WGS) entry which is preliminary data.</text>
</comment>
<evidence type="ECO:0000256" key="6">
    <source>
        <dbReference type="ARBA" id="ARBA00047422"/>
    </source>
</evidence>
<dbReference type="GO" id="GO:0003886">
    <property type="term" value="F:DNA (cytosine-5-)-methyltransferase activity"/>
    <property type="evidence" value="ECO:0007669"/>
    <property type="project" value="UniProtKB-EC"/>
</dbReference>
<dbReference type="AlphaFoldDB" id="A0A2V3ZZZ6"/>
<dbReference type="InterPro" id="IPR050390">
    <property type="entry name" value="C5-Methyltransferase"/>
</dbReference>
<dbReference type="NCBIfam" id="TIGR00675">
    <property type="entry name" value="dcm"/>
    <property type="match status" value="1"/>
</dbReference>
<organism evidence="9 10">
    <name type="scientific">Marinifilum breve</name>
    <dbReference type="NCBI Taxonomy" id="2184082"/>
    <lineage>
        <taxon>Bacteria</taxon>
        <taxon>Pseudomonadati</taxon>
        <taxon>Bacteroidota</taxon>
        <taxon>Bacteroidia</taxon>
        <taxon>Marinilabiliales</taxon>
        <taxon>Marinifilaceae</taxon>
    </lineage>
</organism>
<dbReference type="EC" id="2.1.1.37" evidence="1"/>
<protein>
    <recommendedName>
        <fullName evidence="1">DNA (cytosine-5-)-methyltransferase</fullName>
        <ecNumber evidence="1">2.1.1.37</ecNumber>
    </recommendedName>
</protein>
<dbReference type="GO" id="GO:0003677">
    <property type="term" value="F:DNA binding"/>
    <property type="evidence" value="ECO:0007669"/>
    <property type="project" value="TreeGrafter"/>
</dbReference>
<evidence type="ECO:0000256" key="7">
    <source>
        <dbReference type="PROSITE-ProRule" id="PRU01016"/>
    </source>
</evidence>
<dbReference type="Proteomes" id="UP000248079">
    <property type="component" value="Unassembled WGS sequence"/>
</dbReference>
<dbReference type="GO" id="GO:0032259">
    <property type="term" value="P:methylation"/>
    <property type="evidence" value="ECO:0007669"/>
    <property type="project" value="UniProtKB-KW"/>
</dbReference>
<dbReference type="Gene3D" id="3.40.50.150">
    <property type="entry name" value="Vaccinia Virus protein VP39"/>
    <property type="match status" value="1"/>
</dbReference>
<keyword evidence="3 7" id="KW-0808">Transferase</keyword>
<evidence type="ECO:0000256" key="1">
    <source>
        <dbReference type="ARBA" id="ARBA00011975"/>
    </source>
</evidence>
<dbReference type="RefSeq" id="WP_110359490.1">
    <property type="nucleotide sequence ID" value="NZ_QFLI01000002.1"/>
</dbReference>
<dbReference type="OrthoDB" id="32195at2"/>
<dbReference type="SUPFAM" id="SSF53335">
    <property type="entry name" value="S-adenosyl-L-methionine-dependent methyltransferases"/>
    <property type="match status" value="1"/>
</dbReference>
<feature type="active site" evidence="7">
    <location>
        <position position="158"/>
    </location>
</feature>
<reference evidence="9 10" key="1">
    <citation type="submission" date="2018-05" db="EMBL/GenBank/DDBJ databases">
        <title>Marinifilum breve JC075T sp. nov., a marine bacterium isolated from Yongle Blue Hole in the South China Sea.</title>
        <authorList>
            <person name="Fu T."/>
        </authorList>
    </citation>
    <scope>NUCLEOTIDE SEQUENCE [LARGE SCALE GENOMIC DNA]</scope>
    <source>
        <strain evidence="9 10">JC075</strain>
    </source>
</reference>
<dbReference type="PANTHER" id="PTHR10629:SF52">
    <property type="entry name" value="DNA (CYTOSINE-5)-METHYLTRANSFERASE 1"/>
    <property type="match status" value="1"/>
</dbReference>
<dbReference type="InterPro" id="IPR001525">
    <property type="entry name" value="C5_MeTfrase"/>
</dbReference>
<proteinExistence type="inferred from homology"/>
<dbReference type="GO" id="GO:0009307">
    <property type="term" value="P:DNA restriction-modification system"/>
    <property type="evidence" value="ECO:0007669"/>
    <property type="project" value="UniProtKB-KW"/>
</dbReference>
<comment type="catalytic activity">
    <reaction evidence="6">
        <text>a 2'-deoxycytidine in DNA + S-adenosyl-L-methionine = a 5-methyl-2'-deoxycytidine in DNA + S-adenosyl-L-homocysteine + H(+)</text>
        <dbReference type="Rhea" id="RHEA:13681"/>
        <dbReference type="Rhea" id="RHEA-COMP:11369"/>
        <dbReference type="Rhea" id="RHEA-COMP:11370"/>
        <dbReference type="ChEBI" id="CHEBI:15378"/>
        <dbReference type="ChEBI" id="CHEBI:57856"/>
        <dbReference type="ChEBI" id="CHEBI:59789"/>
        <dbReference type="ChEBI" id="CHEBI:85452"/>
        <dbReference type="ChEBI" id="CHEBI:85454"/>
        <dbReference type="EC" id="2.1.1.37"/>
    </reaction>
</comment>
<evidence type="ECO:0000256" key="5">
    <source>
        <dbReference type="ARBA" id="ARBA00022747"/>
    </source>
</evidence>
<evidence type="ECO:0000313" key="9">
    <source>
        <dbReference type="EMBL" id="PXY01853.1"/>
    </source>
</evidence>
<gene>
    <name evidence="9" type="ORF">DF185_04170</name>
</gene>
<comment type="similarity">
    <text evidence="7 8">Belongs to the class I-like SAM-binding methyltransferase superfamily. C5-methyltransferase family.</text>
</comment>
<name>A0A2V3ZZZ6_9BACT</name>
<dbReference type="PANTHER" id="PTHR10629">
    <property type="entry name" value="CYTOSINE-SPECIFIC METHYLTRANSFERASE"/>
    <property type="match status" value="1"/>
</dbReference>
<keyword evidence="4 7" id="KW-0949">S-adenosyl-L-methionine</keyword>
<evidence type="ECO:0000256" key="3">
    <source>
        <dbReference type="ARBA" id="ARBA00022679"/>
    </source>
</evidence>
<dbReference type="Pfam" id="PF00145">
    <property type="entry name" value="DNA_methylase"/>
    <property type="match status" value="1"/>
</dbReference>
<evidence type="ECO:0000256" key="4">
    <source>
        <dbReference type="ARBA" id="ARBA00022691"/>
    </source>
</evidence>
<dbReference type="PRINTS" id="PR00105">
    <property type="entry name" value="C5METTRFRASE"/>
</dbReference>
<dbReference type="PROSITE" id="PS51679">
    <property type="entry name" value="SAM_MT_C5"/>
    <property type="match status" value="1"/>
</dbReference>
<keyword evidence="2 7" id="KW-0489">Methyltransferase</keyword>